<dbReference type="PANTHER" id="PTHR30283">
    <property type="entry name" value="PEROXIDE STRESS RESPONSE PROTEIN YAAA"/>
    <property type="match status" value="1"/>
</dbReference>
<name>A0ABN6L874_9BACT</name>
<dbReference type="Proteomes" id="UP001354989">
    <property type="component" value="Chromosome"/>
</dbReference>
<dbReference type="HAMAP" id="MF_00652">
    <property type="entry name" value="UPF0246"/>
    <property type="match status" value="1"/>
</dbReference>
<organism evidence="2 3">
    <name type="scientific">Persicobacter psychrovividus</name>
    <dbReference type="NCBI Taxonomy" id="387638"/>
    <lineage>
        <taxon>Bacteria</taxon>
        <taxon>Pseudomonadati</taxon>
        <taxon>Bacteroidota</taxon>
        <taxon>Cytophagia</taxon>
        <taxon>Cytophagales</taxon>
        <taxon>Persicobacteraceae</taxon>
        <taxon>Persicobacter</taxon>
    </lineage>
</organism>
<evidence type="ECO:0000313" key="2">
    <source>
        <dbReference type="EMBL" id="BDC99389.1"/>
    </source>
</evidence>
<sequence>MITIISPAKSQDFTIDIRTETASQPNFPKEAENLISALKKYKKEDLMSLMDISHNLAELNFDRYQNYQPAFNTENSRQALLAFKGDVYTGIDTSSLSDENLLFAQQHLRILSGLYGYLQPLDLIQPYRLEMKIKLPAKGKNNLYEFWDDRITKALNKDLKAQKSPVLINLASNEYFKAVKKKLVEATIITPVFKEKKGDNYKVIAIFAKKARGKMVRYIIDHEIESAEELKAFDADGYQFNPSLSKGNEWVFTRG</sequence>
<dbReference type="Pfam" id="PF03883">
    <property type="entry name" value="H2O2_YaaD"/>
    <property type="match status" value="1"/>
</dbReference>
<dbReference type="RefSeq" id="WP_338396764.1">
    <property type="nucleotide sequence ID" value="NZ_AP025292.1"/>
</dbReference>
<reference evidence="2 3" key="1">
    <citation type="submission" date="2021-12" db="EMBL/GenBank/DDBJ databases">
        <title>Genome sequencing of bacteria with rrn-lacking chromosome and rrn-plasmid.</title>
        <authorList>
            <person name="Anda M."/>
            <person name="Iwasaki W."/>
        </authorList>
    </citation>
    <scope>NUCLEOTIDE SEQUENCE [LARGE SCALE GENOMIC DNA]</scope>
    <source>
        <strain evidence="2 3">NBRC 101262</strain>
    </source>
</reference>
<protein>
    <recommendedName>
        <fullName evidence="1">UPF0246 protein PEPS_16700</fullName>
    </recommendedName>
</protein>
<dbReference type="InterPro" id="IPR005583">
    <property type="entry name" value="YaaA"/>
</dbReference>
<keyword evidence="3" id="KW-1185">Reference proteome</keyword>
<gene>
    <name evidence="2" type="ORF">PEPS_16700</name>
</gene>
<dbReference type="NCBIfam" id="NF002542">
    <property type="entry name" value="PRK02101.1-3"/>
    <property type="match status" value="1"/>
</dbReference>
<proteinExistence type="inferred from homology"/>
<evidence type="ECO:0000256" key="1">
    <source>
        <dbReference type="HAMAP-Rule" id="MF_00652"/>
    </source>
</evidence>
<dbReference type="EMBL" id="AP025292">
    <property type="protein sequence ID" value="BDC99389.1"/>
    <property type="molecule type" value="Genomic_DNA"/>
</dbReference>
<dbReference type="PANTHER" id="PTHR30283:SF4">
    <property type="entry name" value="PEROXIDE STRESS RESISTANCE PROTEIN YAAA"/>
    <property type="match status" value="1"/>
</dbReference>
<accession>A0ABN6L874</accession>
<evidence type="ECO:0000313" key="3">
    <source>
        <dbReference type="Proteomes" id="UP001354989"/>
    </source>
</evidence>
<comment type="similarity">
    <text evidence="1">Belongs to the UPF0246 family.</text>
</comment>